<evidence type="ECO:0000313" key="9">
    <source>
        <dbReference type="Proteomes" id="UP000007062"/>
    </source>
</evidence>
<dbReference type="InParanoid" id="A0A2Y9D2E0"/>
<dbReference type="FunCoup" id="A0A2Y9D2E0">
    <property type="interactions" value="20"/>
</dbReference>
<dbReference type="Proteomes" id="UP000007062">
    <property type="component" value="Chromosome 3R"/>
</dbReference>
<organism evidence="8 9">
    <name type="scientific">Anopheles gambiae</name>
    <name type="common">African malaria mosquito</name>
    <dbReference type="NCBI Taxonomy" id="7165"/>
    <lineage>
        <taxon>Eukaryota</taxon>
        <taxon>Metazoa</taxon>
        <taxon>Ecdysozoa</taxon>
        <taxon>Arthropoda</taxon>
        <taxon>Hexapoda</taxon>
        <taxon>Insecta</taxon>
        <taxon>Pterygota</taxon>
        <taxon>Neoptera</taxon>
        <taxon>Endopterygota</taxon>
        <taxon>Diptera</taxon>
        <taxon>Nematocera</taxon>
        <taxon>Culicoidea</taxon>
        <taxon>Culicidae</taxon>
        <taxon>Anophelinae</taxon>
        <taxon>Anopheles</taxon>
    </lineage>
</organism>
<dbReference type="VEuPathDB" id="VectorBase:AGAP029184"/>
<evidence type="ECO:0000256" key="5">
    <source>
        <dbReference type="ARBA" id="ARBA00023136"/>
    </source>
</evidence>
<keyword evidence="2" id="KW-1003">Cell membrane</keyword>
<reference evidence="8 9" key="1">
    <citation type="journal article" date="2002" name="Science">
        <title>The genome sequence of the malaria mosquito Anopheles gambiae.</title>
        <authorList>
            <person name="Holt R.A."/>
            <person name="Subramanian G.M."/>
            <person name="Halpern A."/>
            <person name="Sutton G.G."/>
            <person name="Charlab R."/>
            <person name="Nusskern D.R."/>
            <person name="Wincker P."/>
            <person name="Clark A.G."/>
            <person name="Ribeiro J.M."/>
            <person name="Wides R."/>
            <person name="Salzberg S.L."/>
            <person name="Loftus B."/>
            <person name="Yandell M."/>
            <person name="Majoros W.H."/>
            <person name="Rusch D.B."/>
            <person name="Lai Z."/>
            <person name="Kraft C.L."/>
            <person name="Abril J.F."/>
            <person name="Anthouard V."/>
            <person name="Arensburger P."/>
            <person name="Atkinson P.W."/>
            <person name="Baden H."/>
            <person name="de Berardinis V."/>
            <person name="Baldwin D."/>
            <person name="Benes V."/>
            <person name="Biedler J."/>
            <person name="Blass C."/>
            <person name="Bolanos R."/>
            <person name="Boscus D."/>
            <person name="Barnstead M."/>
            <person name="Cai S."/>
            <person name="Center A."/>
            <person name="Chaturverdi K."/>
            <person name="Christophides G.K."/>
            <person name="Chrystal M.A."/>
            <person name="Clamp M."/>
            <person name="Cravchik A."/>
            <person name="Curwen V."/>
            <person name="Dana A."/>
            <person name="Delcher A."/>
            <person name="Dew I."/>
            <person name="Evans C.A."/>
            <person name="Flanigan M."/>
            <person name="Grundschober-Freimoser A."/>
            <person name="Friedli L."/>
            <person name="Gu Z."/>
            <person name="Guan P."/>
            <person name="Guigo R."/>
            <person name="Hillenmeyer M.E."/>
            <person name="Hladun S.L."/>
            <person name="Hogan J.R."/>
            <person name="Hong Y.S."/>
            <person name="Hoover J."/>
            <person name="Jaillon O."/>
            <person name="Ke Z."/>
            <person name="Kodira C."/>
            <person name="Kokoza E."/>
            <person name="Koutsos A."/>
            <person name="Letunic I."/>
            <person name="Levitsky A."/>
            <person name="Liang Y."/>
            <person name="Lin J.J."/>
            <person name="Lobo N.F."/>
            <person name="Lopez J.R."/>
            <person name="Malek J.A."/>
            <person name="McIntosh T.C."/>
            <person name="Meister S."/>
            <person name="Miller J."/>
            <person name="Mobarry C."/>
            <person name="Mongin E."/>
            <person name="Murphy S.D."/>
            <person name="O'Brochta D.A."/>
            <person name="Pfannkoch C."/>
            <person name="Qi R."/>
            <person name="Regier M.A."/>
            <person name="Remington K."/>
            <person name="Shao H."/>
            <person name="Sharakhova M.V."/>
            <person name="Sitter C.D."/>
            <person name="Shetty J."/>
            <person name="Smith T.J."/>
            <person name="Strong R."/>
            <person name="Sun J."/>
            <person name="Thomasova D."/>
            <person name="Ton L.Q."/>
            <person name="Topalis P."/>
            <person name="Tu Z."/>
            <person name="Unger M.F."/>
            <person name="Walenz B."/>
            <person name="Wang A."/>
            <person name="Wang J."/>
            <person name="Wang M."/>
            <person name="Wang X."/>
            <person name="Woodford K.J."/>
            <person name="Wortman J.R."/>
            <person name="Wu M."/>
            <person name="Yao A."/>
            <person name="Zdobnov E.M."/>
            <person name="Zhang H."/>
            <person name="Zhao Q."/>
            <person name="Zhao S."/>
            <person name="Zhu S.C."/>
            <person name="Zhimulev I."/>
            <person name="Coluzzi M."/>
            <person name="della Torre A."/>
            <person name="Roth C.W."/>
            <person name="Louis C."/>
            <person name="Kalush F."/>
            <person name="Mural R.J."/>
            <person name="Myers E.W."/>
            <person name="Adams M.D."/>
            <person name="Smith H.O."/>
            <person name="Broder S."/>
            <person name="Gardner M.J."/>
            <person name="Fraser C.M."/>
            <person name="Birney E."/>
            <person name="Bork P."/>
            <person name="Brey P.T."/>
            <person name="Venter J.C."/>
            <person name="Weissenbach J."/>
            <person name="Kafatos F.C."/>
            <person name="Collins F.H."/>
            <person name="Hoffman S.L."/>
        </authorList>
    </citation>
    <scope>NUCLEOTIDE SEQUENCE [LARGE SCALE GENOMIC DNA]</scope>
    <source>
        <strain evidence="8 9">PEST</strain>
    </source>
</reference>
<dbReference type="PANTHER" id="PTHR42643">
    <property type="entry name" value="IONOTROPIC RECEPTOR 20A-RELATED"/>
    <property type="match status" value="1"/>
</dbReference>
<evidence type="ECO:0000313" key="8">
    <source>
        <dbReference type="EnsemblMetazoa" id="AGAP029184-PA"/>
    </source>
</evidence>
<keyword evidence="9" id="KW-1185">Reference proteome</keyword>
<dbReference type="EnsemblMetazoa" id="AGAP029184-RA">
    <property type="protein sequence ID" value="AGAP029184-PA"/>
    <property type="gene ID" value="AGAP029184"/>
</dbReference>
<evidence type="ECO:0000256" key="6">
    <source>
        <dbReference type="ARBA" id="ARBA00023170"/>
    </source>
</evidence>
<dbReference type="AlphaFoldDB" id="A0A2Y9D2E0"/>
<keyword evidence="7" id="KW-0325">Glycoprotein</keyword>
<dbReference type="PANTHER" id="PTHR42643:SF30">
    <property type="entry name" value="IONOTROPIC RECEPTOR 40A-RELATED"/>
    <property type="match status" value="1"/>
</dbReference>
<comment type="subcellular location">
    <subcellularLocation>
        <location evidence="1">Cell membrane</location>
        <topology evidence="1">Multi-pass membrane protein</topology>
    </subcellularLocation>
</comment>
<reference evidence="8 9" key="2">
    <citation type="journal article" date="2004" name="Trends Parasitol.">
        <title>The Anopheles gambiae genome: an update.</title>
        <authorList>
            <person name="Mongin E."/>
            <person name="Louis C."/>
            <person name="Holt R.A."/>
            <person name="Birney E."/>
            <person name="Collins F.H."/>
        </authorList>
    </citation>
    <scope>NUCLEOTIDE SEQUENCE [LARGE SCALE GENOMIC DNA]</scope>
    <source>
        <strain evidence="8 9">PEST</strain>
    </source>
</reference>
<dbReference type="GO" id="GO:0005886">
    <property type="term" value="C:plasma membrane"/>
    <property type="evidence" value="ECO:0007669"/>
    <property type="project" value="UniProtKB-SubCell"/>
</dbReference>
<evidence type="ECO:0000256" key="7">
    <source>
        <dbReference type="ARBA" id="ARBA00023180"/>
    </source>
</evidence>
<keyword evidence="3" id="KW-0812">Transmembrane</keyword>
<reference evidence="8" key="3">
    <citation type="submission" date="2020-05" db="UniProtKB">
        <authorList>
            <consortium name="EnsemblMetazoa"/>
        </authorList>
    </citation>
    <scope>IDENTIFICATION</scope>
    <source>
        <strain evidence="8">PEST</strain>
    </source>
</reference>
<dbReference type="EMBL" id="AAAB01008984">
    <property type="status" value="NOT_ANNOTATED_CDS"/>
    <property type="molecule type" value="Genomic_DNA"/>
</dbReference>
<evidence type="ECO:0000256" key="3">
    <source>
        <dbReference type="ARBA" id="ARBA00022692"/>
    </source>
</evidence>
<keyword evidence="4" id="KW-1133">Transmembrane helix</keyword>
<evidence type="ECO:0000256" key="4">
    <source>
        <dbReference type="ARBA" id="ARBA00022989"/>
    </source>
</evidence>
<keyword evidence="5" id="KW-0472">Membrane</keyword>
<protein>
    <recommendedName>
        <fullName evidence="10">Ionotropic receptor</fullName>
    </recommendedName>
</protein>
<dbReference type="VEuPathDB" id="VectorBase:AGAMI1_013879"/>
<evidence type="ECO:0000256" key="1">
    <source>
        <dbReference type="ARBA" id="ARBA00004651"/>
    </source>
</evidence>
<sequence>MWKFNSIAGAFCIMIAVQVSLCSLLPIPDTNRTMCAETLLELHRQVCPAHKYPYLVIIQLSNEELVDTVLLRIISDDSYTYIVSVFPIYLTSANQYHSCMLMVIDSLDDFKIVDSVEDGVKLIYFYPRTMYVMVKNVPIQSVQRAIRMGYEVVYGSGISVDIYRKNWFSNHTTKLDPRSPGVPDETRDMYGYKIIMYHNEVMRQVLSFDAYFVEQVASKRNATVVQTAELSNRINVMPVIAVEGLRADLLIPAFGTVFKGVFVPRAKPKPIVSILIDPFDGYVWITYLMLVLVMTVTISMFGKILGNLHFVEIAVELVMICLAGPSRPYGGDFENRIITLFCVMGIVLMSSYQSLVISFMSYVRYDPEINTLAEIHERCLFPDNRFASVFNFKTYPNGTRPGLDKQCMMIGARDNEKQTALMNSYVYNAKDVQVRKNYLNYLVTNFRMADAKFFEYIFCFGVVPLFQELFVFYSRVVFESGIYEYYYNNKTGAVWQYEHKTFVDEEVRVRDMLLLWYAYSGGMLLSILCFVLETVVKKEFK</sequence>
<keyword evidence="6" id="KW-0675">Receptor</keyword>
<proteinExistence type="predicted"/>
<evidence type="ECO:0008006" key="10">
    <source>
        <dbReference type="Google" id="ProtNLM"/>
    </source>
</evidence>
<evidence type="ECO:0000256" key="2">
    <source>
        <dbReference type="ARBA" id="ARBA00022475"/>
    </source>
</evidence>
<accession>A0A2Y9D2E0</accession>
<dbReference type="InterPro" id="IPR052192">
    <property type="entry name" value="Insect_Ionotropic_Sensory_Rcpt"/>
</dbReference>
<name>A0A2Y9D2E0_ANOGA</name>